<gene>
    <name evidence="2" type="ORF">CLV68_2641</name>
</gene>
<feature type="transmembrane region" description="Helical" evidence="1">
    <location>
        <begin position="284"/>
        <end position="304"/>
    </location>
</feature>
<dbReference type="AlphaFoldDB" id="A0A421BCM4"/>
<dbReference type="Proteomes" id="UP000282454">
    <property type="component" value="Unassembled WGS sequence"/>
</dbReference>
<sequence>MRLFALLAVVGAAVAAVLGLLTFGTQASDRPDRVPLAIAAPDALRPAAEKIAAHGGDAVAWRVDTPAGARAALADKAVYGVLELGGSGATIVLSGAVNPQGTQVAQQVLAGAAAALGGQARVEMIAPASAAGRTAPLAASALLWIAGLVAGAGLVVLGARSGLRATPTQRLVLIAGVSVTGVAVVAGFFALWDSTLPLNASVLGYLLLIAFAFAAVQGALLRYLGIKAMAILGPLYLIAPAVAGQVPEMLNPAYRALLWSWTPFRFAAEGLRSLLQGTSSAPDVALGLAVLGGLAVVGLVAVGLPSRVKVVSPADSSA</sequence>
<dbReference type="EMBL" id="RCDD01000001">
    <property type="protein sequence ID" value="RLK62088.1"/>
    <property type="molecule type" value="Genomic_DNA"/>
</dbReference>
<feature type="transmembrane region" description="Helical" evidence="1">
    <location>
        <begin position="171"/>
        <end position="192"/>
    </location>
</feature>
<proteinExistence type="predicted"/>
<keyword evidence="1" id="KW-0812">Transmembrane</keyword>
<feature type="transmembrane region" description="Helical" evidence="1">
    <location>
        <begin position="137"/>
        <end position="159"/>
    </location>
</feature>
<evidence type="ECO:0000313" key="3">
    <source>
        <dbReference type="Proteomes" id="UP000282454"/>
    </source>
</evidence>
<reference evidence="2 3" key="1">
    <citation type="submission" date="2018-10" db="EMBL/GenBank/DDBJ databases">
        <title>Genomic Encyclopedia of Archaeal and Bacterial Type Strains, Phase II (KMG-II): from individual species to whole genera.</title>
        <authorList>
            <person name="Goeker M."/>
        </authorList>
    </citation>
    <scope>NUCLEOTIDE SEQUENCE [LARGE SCALE GENOMIC DNA]</scope>
    <source>
        <strain evidence="2 3">DSM 45657</strain>
    </source>
</reference>
<protein>
    <recommendedName>
        <fullName evidence="4">ABC-2 family transporter</fullName>
    </recommendedName>
</protein>
<name>A0A421BCM4_9PSEU</name>
<evidence type="ECO:0008006" key="4">
    <source>
        <dbReference type="Google" id="ProtNLM"/>
    </source>
</evidence>
<keyword evidence="3" id="KW-1185">Reference proteome</keyword>
<feature type="transmembrane region" description="Helical" evidence="1">
    <location>
        <begin position="228"/>
        <end position="246"/>
    </location>
</feature>
<organism evidence="2 3">
    <name type="scientific">Actinokineospora cianjurensis</name>
    <dbReference type="NCBI Taxonomy" id="585224"/>
    <lineage>
        <taxon>Bacteria</taxon>
        <taxon>Bacillati</taxon>
        <taxon>Actinomycetota</taxon>
        <taxon>Actinomycetes</taxon>
        <taxon>Pseudonocardiales</taxon>
        <taxon>Pseudonocardiaceae</taxon>
        <taxon>Actinokineospora</taxon>
    </lineage>
</organism>
<comment type="caution">
    <text evidence="2">The sequence shown here is derived from an EMBL/GenBank/DDBJ whole genome shotgun (WGS) entry which is preliminary data.</text>
</comment>
<accession>A0A421BCM4</accession>
<evidence type="ECO:0000256" key="1">
    <source>
        <dbReference type="SAM" id="Phobius"/>
    </source>
</evidence>
<keyword evidence="1" id="KW-1133">Transmembrane helix</keyword>
<evidence type="ECO:0000313" key="2">
    <source>
        <dbReference type="EMBL" id="RLK62088.1"/>
    </source>
</evidence>
<dbReference type="RefSeq" id="WP_342772769.1">
    <property type="nucleotide sequence ID" value="NZ_RCDD01000001.1"/>
</dbReference>
<keyword evidence="1" id="KW-0472">Membrane</keyword>
<feature type="transmembrane region" description="Helical" evidence="1">
    <location>
        <begin position="198"/>
        <end position="216"/>
    </location>
</feature>